<name>A0ABR3RDU2_9PLEO</name>
<dbReference type="Proteomes" id="UP001521785">
    <property type="component" value="Unassembled WGS sequence"/>
</dbReference>
<sequence>MALGQDFDPYYTHLQSYYCILYPPIYQFFHKYSSIENRASSSASARRAPAFDFPVDQVEVDLNAPTPEPFHNGLRIFEIAPVNWVGNDECNLHSTAILTQYEYHGIEFYFTVFEVSSNEGTTMKYGWLPFAYAGVFLEREWESYKNDTKEFPHSDIIKDLREEVANRLSDLLHQSVTEGGEATRSLAEDMMILALSGQLADQMDNHVAAMKAKAEEIQELDEELDEILETYPSDAQENGDGA</sequence>
<protein>
    <submittedName>
        <fullName evidence="2">Uncharacterized protein</fullName>
    </submittedName>
</protein>
<proteinExistence type="predicted"/>
<reference evidence="2 3" key="1">
    <citation type="submission" date="2024-02" db="EMBL/GenBank/DDBJ databases">
        <title>De novo assembly and annotation of 12 fungi associated with fruit tree decline syndrome in Ontario, Canada.</title>
        <authorList>
            <person name="Sulman M."/>
            <person name="Ellouze W."/>
            <person name="Ilyukhin E."/>
        </authorList>
    </citation>
    <scope>NUCLEOTIDE SEQUENCE [LARGE SCALE GENOMIC DNA]</scope>
    <source>
        <strain evidence="2 3">M42-189</strain>
    </source>
</reference>
<accession>A0ABR3RDU2</accession>
<keyword evidence="1" id="KW-0175">Coiled coil</keyword>
<keyword evidence="3" id="KW-1185">Reference proteome</keyword>
<evidence type="ECO:0000313" key="3">
    <source>
        <dbReference type="Proteomes" id="UP001521785"/>
    </source>
</evidence>
<organism evidence="2 3">
    <name type="scientific">Paraconiothyrium brasiliense</name>
    <dbReference type="NCBI Taxonomy" id="300254"/>
    <lineage>
        <taxon>Eukaryota</taxon>
        <taxon>Fungi</taxon>
        <taxon>Dikarya</taxon>
        <taxon>Ascomycota</taxon>
        <taxon>Pezizomycotina</taxon>
        <taxon>Dothideomycetes</taxon>
        <taxon>Pleosporomycetidae</taxon>
        <taxon>Pleosporales</taxon>
        <taxon>Massarineae</taxon>
        <taxon>Didymosphaeriaceae</taxon>
        <taxon>Paraconiothyrium</taxon>
    </lineage>
</organism>
<gene>
    <name evidence="2" type="ORF">SLS60_006021</name>
</gene>
<feature type="coiled-coil region" evidence="1">
    <location>
        <begin position="200"/>
        <end position="230"/>
    </location>
</feature>
<dbReference type="EMBL" id="JAKJXO020000007">
    <property type="protein sequence ID" value="KAL1602605.1"/>
    <property type="molecule type" value="Genomic_DNA"/>
</dbReference>
<evidence type="ECO:0000256" key="1">
    <source>
        <dbReference type="SAM" id="Coils"/>
    </source>
</evidence>
<evidence type="ECO:0000313" key="2">
    <source>
        <dbReference type="EMBL" id="KAL1602605.1"/>
    </source>
</evidence>
<comment type="caution">
    <text evidence="2">The sequence shown here is derived from an EMBL/GenBank/DDBJ whole genome shotgun (WGS) entry which is preliminary data.</text>
</comment>